<sequence length="264" mass="29501">MATPARFSTKPHVYDIWRKVSRPYVIPEAINTAAEKTAFEQNCKAHNILLSGKREDKDGEKTNNNKPKSSSQGRKIENLRKAFQQVCTAFKPLSDVDGESGDDDKGKNISDVCFMARGESDTEYEDNELKQPHDVLDCSTCALNKLKLKDALGRVEYIEDVVKNNEVLSCPKCRKSKGVMVDCENCANLEKEVSYLKNSLLRFSDGKKNLNMILDQSKVLVLEGYLHYYKGAPGLTIKNKQQRTSGPTAPSSQALNWGISQDST</sequence>
<evidence type="ECO:0000313" key="2">
    <source>
        <dbReference type="EMBL" id="ABA98189.1"/>
    </source>
</evidence>
<dbReference type="EMBL" id="DP000011">
    <property type="protein sequence ID" value="ABA98189.1"/>
    <property type="molecule type" value="Genomic_DNA"/>
</dbReference>
<reference evidence="2" key="2">
    <citation type="submission" date="2005-04" db="EMBL/GenBank/DDBJ databases">
        <authorList>
            <person name="Buell C.R."/>
            <person name="Wing R.A."/>
            <person name="McCombie W.A."/>
            <person name="Ouyang S."/>
        </authorList>
    </citation>
    <scope>NUCLEOTIDE SEQUENCE</scope>
</reference>
<gene>
    <name evidence="2" type="ordered locus">LOC_Os12g28950</name>
</gene>
<feature type="region of interest" description="Disordered" evidence="1">
    <location>
        <begin position="239"/>
        <end position="264"/>
    </location>
</feature>
<accession>Q2QR34</accession>
<feature type="compositionally biased region" description="Polar residues" evidence="1">
    <location>
        <begin position="64"/>
        <end position="73"/>
    </location>
</feature>
<organism evidence="2">
    <name type="scientific">Oryza sativa subsp. japonica</name>
    <name type="common">Rice</name>
    <dbReference type="NCBI Taxonomy" id="39947"/>
    <lineage>
        <taxon>Eukaryota</taxon>
        <taxon>Viridiplantae</taxon>
        <taxon>Streptophyta</taxon>
        <taxon>Embryophyta</taxon>
        <taxon>Tracheophyta</taxon>
        <taxon>Spermatophyta</taxon>
        <taxon>Magnoliopsida</taxon>
        <taxon>Liliopsida</taxon>
        <taxon>Poales</taxon>
        <taxon>Poaceae</taxon>
        <taxon>BOP clade</taxon>
        <taxon>Oryzoideae</taxon>
        <taxon>Oryzeae</taxon>
        <taxon>Oryzinae</taxon>
        <taxon>Oryza</taxon>
        <taxon>Oryza sativa</taxon>
    </lineage>
</organism>
<evidence type="ECO:0000256" key="1">
    <source>
        <dbReference type="SAM" id="MobiDB-lite"/>
    </source>
</evidence>
<name>Q2QR34_ORYSJ</name>
<reference evidence="2" key="1">
    <citation type="journal article" date="2005" name="BMC Biol.">
        <title>The sequence of rice chromosomes 11 and 12, rich in disease resistance genes and recent gene duplications.</title>
        <authorList>
            <consortium name="The rice chromosomes 11 and 12 sequencing consortia"/>
        </authorList>
    </citation>
    <scope>NUCLEOTIDE SEQUENCE [LARGE SCALE GENOMIC DNA]</scope>
</reference>
<feature type="compositionally biased region" description="Basic and acidic residues" evidence="1">
    <location>
        <begin position="52"/>
        <end position="63"/>
    </location>
</feature>
<protein>
    <submittedName>
        <fullName evidence="2">Retrotransposon protein, putative, unclassified</fullName>
    </submittedName>
</protein>
<proteinExistence type="predicted"/>
<reference evidence="2" key="3">
    <citation type="submission" date="2006-01" db="EMBL/GenBank/DDBJ databases">
        <authorList>
            <person name="Buell R."/>
        </authorList>
    </citation>
    <scope>NUCLEOTIDE SEQUENCE</scope>
</reference>
<dbReference type="AlphaFoldDB" id="Q2QR34"/>
<feature type="region of interest" description="Disordered" evidence="1">
    <location>
        <begin position="50"/>
        <end position="75"/>
    </location>
</feature>